<reference evidence="2" key="1">
    <citation type="submission" date="2019-05" db="EMBL/GenBank/DDBJ databases">
        <title>The de novo reference genome and transcriptome assemblies of the wild tomato species Solanum chilense.</title>
        <authorList>
            <person name="Stam R."/>
            <person name="Nosenko T."/>
            <person name="Hoerger A.C."/>
            <person name="Stephan W."/>
            <person name="Seidel M.A."/>
            <person name="Kuhn J.M.M."/>
            <person name="Haberer G."/>
            <person name="Tellier A."/>
        </authorList>
    </citation>
    <scope>NUCLEOTIDE SEQUENCE</scope>
    <source>
        <tissue evidence="2">Mature leaves</tissue>
    </source>
</reference>
<dbReference type="AlphaFoldDB" id="A0A6N2AQP3"/>
<accession>A0A6N2AQP3</accession>
<name>A0A6N2AQP3_SOLCI</name>
<feature type="region of interest" description="Disordered" evidence="1">
    <location>
        <begin position="112"/>
        <end position="139"/>
    </location>
</feature>
<sequence length="139" mass="15609">MVDIEIILGGTSFIVKAIISLRQNFDVSKKLYRLYGLSYALKMWIYECASQLNPAFAVKERNVIQECAFGEFCLIMQSLKCLCLAFSKSACSNIVPTTEELEAFDLVELEHAPPSSPPLVQPNDEDDFDDFSIKPPDGY</sequence>
<gene>
    <name evidence="2" type="ORF">EJD97_024364</name>
</gene>
<evidence type="ECO:0000313" key="2">
    <source>
        <dbReference type="EMBL" id="TMW84797.1"/>
    </source>
</evidence>
<dbReference type="EMBL" id="RXGB01008441">
    <property type="protein sequence ID" value="TMW84797.1"/>
    <property type="molecule type" value="Genomic_DNA"/>
</dbReference>
<proteinExistence type="predicted"/>
<organism evidence="2">
    <name type="scientific">Solanum chilense</name>
    <name type="common">Tomato</name>
    <name type="synonym">Lycopersicon chilense</name>
    <dbReference type="NCBI Taxonomy" id="4083"/>
    <lineage>
        <taxon>Eukaryota</taxon>
        <taxon>Viridiplantae</taxon>
        <taxon>Streptophyta</taxon>
        <taxon>Embryophyta</taxon>
        <taxon>Tracheophyta</taxon>
        <taxon>Spermatophyta</taxon>
        <taxon>Magnoliopsida</taxon>
        <taxon>eudicotyledons</taxon>
        <taxon>Gunneridae</taxon>
        <taxon>Pentapetalae</taxon>
        <taxon>asterids</taxon>
        <taxon>lamiids</taxon>
        <taxon>Solanales</taxon>
        <taxon>Solanaceae</taxon>
        <taxon>Solanoideae</taxon>
        <taxon>Solaneae</taxon>
        <taxon>Solanum</taxon>
        <taxon>Solanum subgen. Lycopersicon</taxon>
    </lineage>
</organism>
<dbReference type="PANTHER" id="PTHR48302">
    <property type="entry name" value="ULP1 PROTEASE FAMILY, C-TERMINAL CATALYTIC DOMAIN CONTAINING PROTEIN"/>
    <property type="match status" value="1"/>
</dbReference>
<protein>
    <submittedName>
        <fullName evidence="2">Uncharacterized protein</fullName>
    </submittedName>
</protein>
<dbReference type="PANTHER" id="PTHR48302:SF2">
    <property type="entry name" value="DUF1985 DOMAIN-CONTAINING PROTEIN"/>
    <property type="match status" value="1"/>
</dbReference>
<evidence type="ECO:0000256" key="1">
    <source>
        <dbReference type="SAM" id="MobiDB-lite"/>
    </source>
</evidence>
<comment type="caution">
    <text evidence="2">The sequence shown here is derived from an EMBL/GenBank/DDBJ whole genome shotgun (WGS) entry which is preliminary data.</text>
</comment>